<dbReference type="SUPFAM" id="SSF53335">
    <property type="entry name" value="S-adenosyl-L-methionine-dependent methyltransferases"/>
    <property type="match status" value="1"/>
</dbReference>
<dbReference type="Proteomes" id="UP000282674">
    <property type="component" value="Unassembled WGS sequence"/>
</dbReference>
<name>A0A3M2MC23_9ACTN</name>
<accession>A0A3M2MC23</accession>
<evidence type="ECO:0000256" key="1">
    <source>
        <dbReference type="ARBA" id="ARBA00022679"/>
    </source>
</evidence>
<dbReference type="GO" id="GO:0032259">
    <property type="term" value="P:methylation"/>
    <property type="evidence" value="ECO:0007669"/>
    <property type="project" value="UniProtKB-KW"/>
</dbReference>
<evidence type="ECO:0000259" key="2">
    <source>
        <dbReference type="Pfam" id="PF13649"/>
    </source>
</evidence>
<organism evidence="3 4">
    <name type="scientific">Actinomadura harenae</name>
    <dbReference type="NCBI Taxonomy" id="2483351"/>
    <lineage>
        <taxon>Bacteria</taxon>
        <taxon>Bacillati</taxon>
        <taxon>Actinomycetota</taxon>
        <taxon>Actinomycetes</taxon>
        <taxon>Streptosporangiales</taxon>
        <taxon>Thermomonosporaceae</taxon>
        <taxon>Actinomadura</taxon>
    </lineage>
</organism>
<dbReference type="AlphaFoldDB" id="A0A3M2MC23"/>
<comment type="caution">
    <text evidence="3">The sequence shown here is derived from an EMBL/GenBank/DDBJ whole genome shotgun (WGS) entry which is preliminary data.</text>
</comment>
<protein>
    <submittedName>
        <fullName evidence="3">Class I SAM-dependent methyltransferase</fullName>
    </submittedName>
</protein>
<proteinExistence type="predicted"/>
<reference evidence="3 4" key="1">
    <citation type="submission" date="2018-10" db="EMBL/GenBank/DDBJ databases">
        <title>Isolation from soil.</title>
        <authorList>
            <person name="Hu J."/>
        </authorList>
    </citation>
    <scope>NUCLEOTIDE SEQUENCE [LARGE SCALE GENOMIC DNA]</scope>
    <source>
        <strain evidence="3 4">NEAU-Ht49</strain>
    </source>
</reference>
<dbReference type="PANTHER" id="PTHR43861">
    <property type="entry name" value="TRANS-ACONITATE 2-METHYLTRANSFERASE-RELATED"/>
    <property type="match status" value="1"/>
</dbReference>
<dbReference type="Pfam" id="PF13649">
    <property type="entry name" value="Methyltransf_25"/>
    <property type="match status" value="1"/>
</dbReference>
<dbReference type="Gene3D" id="3.40.50.150">
    <property type="entry name" value="Vaccinia Virus protein VP39"/>
    <property type="match status" value="1"/>
</dbReference>
<dbReference type="InterPro" id="IPR029063">
    <property type="entry name" value="SAM-dependent_MTases_sf"/>
</dbReference>
<dbReference type="CDD" id="cd02440">
    <property type="entry name" value="AdoMet_MTases"/>
    <property type="match status" value="1"/>
</dbReference>
<evidence type="ECO:0000313" key="3">
    <source>
        <dbReference type="EMBL" id="RMI47274.1"/>
    </source>
</evidence>
<dbReference type="GO" id="GO:0008168">
    <property type="term" value="F:methyltransferase activity"/>
    <property type="evidence" value="ECO:0007669"/>
    <property type="project" value="UniProtKB-KW"/>
</dbReference>
<feature type="domain" description="Methyltransferase" evidence="2">
    <location>
        <begin position="41"/>
        <end position="135"/>
    </location>
</feature>
<dbReference type="EMBL" id="RFFG01000004">
    <property type="protein sequence ID" value="RMI47274.1"/>
    <property type="molecule type" value="Genomic_DNA"/>
</dbReference>
<keyword evidence="4" id="KW-1185">Reference proteome</keyword>
<gene>
    <name evidence="3" type="ORF">EBO15_03565</name>
</gene>
<dbReference type="RefSeq" id="WP_122192840.1">
    <property type="nucleotide sequence ID" value="NZ_JBHSKC010000008.1"/>
</dbReference>
<dbReference type="OrthoDB" id="3286690at2"/>
<keyword evidence="3" id="KW-0489">Methyltransferase</keyword>
<evidence type="ECO:0000313" key="4">
    <source>
        <dbReference type="Proteomes" id="UP000282674"/>
    </source>
</evidence>
<keyword evidence="1 3" id="KW-0808">Transferase</keyword>
<sequence>MASQFDTLPETYDDFTTTPFRVFLETPSVLGVLGDVRGATVLDLGCGSGAYTRLVRRRGAARVSGMDVSAGMIAHARALEGAQPLGVDYFLGDLPDRLAGTFDLVLGVYVLPYATTRAELGHLCATAARALRPGGRFVTLPVHPCFRSGAVSYAPYGFQMTAGEPLADGSPVSLNLRFNGHDHDITARYWSRAALEDALRDAGFTSPRFSDLVVSEEGIAEHGAAFWNDYLTHPHTVIIDCRKAIGAAHEP</sequence>
<dbReference type="InterPro" id="IPR041698">
    <property type="entry name" value="Methyltransf_25"/>
</dbReference>